<evidence type="ECO:0000313" key="15">
    <source>
        <dbReference type="Proteomes" id="UP000269499"/>
    </source>
</evidence>
<organism evidence="12 14">
    <name type="scientific">Thermoproteota archaeon</name>
    <dbReference type="NCBI Taxonomy" id="2056631"/>
    <lineage>
        <taxon>Archaea</taxon>
        <taxon>Thermoproteota</taxon>
    </lineage>
</organism>
<protein>
    <recommendedName>
        <fullName evidence="16">Holliday junction resolvase</fullName>
    </recommendedName>
</protein>
<dbReference type="GO" id="GO:0046872">
    <property type="term" value="F:metal ion binding"/>
    <property type="evidence" value="ECO:0007669"/>
    <property type="project" value="UniProtKB-KW"/>
</dbReference>
<dbReference type="PANTHER" id="PTHR39651:SF1">
    <property type="entry name" value="HOLLIDAY JUNCTION RESOLVASE HJC"/>
    <property type="match status" value="1"/>
</dbReference>
<evidence type="ECO:0000256" key="4">
    <source>
        <dbReference type="ARBA" id="ARBA00022759"/>
    </source>
</evidence>
<dbReference type="Proteomes" id="UP000268446">
    <property type="component" value="Unassembled WGS sequence"/>
</dbReference>
<evidence type="ECO:0000256" key="2">
    <source>
        <dbReference type="ARBA" id="ARBA00022722"/>
    </source>
</evidence>
<keyword evidence="9" id="KW-0233">DNA recombination</keyword>
<evidence type="ECO:0000313" key="14">
    <source>
        <dbReference type="Proteomes" id="UP000268446"/>
    </source>
</evidence>
<keyword evidence="4" id="KW-0255">Endonuclease</keyword>
<dbReference type="InterPro" id="IPR002732">
    <property type="entry name" value="Hjc"/>
</dbReference>
<dbReference type="EMBL" id="QMQZ01000004">
    <property type="protein sequence ID" value="RLE52301.1"/>
    <property type="molecule type" value="Genomic_DNA"/>
</dbReference>
<keyword evidence="2" id="KW-0540">Nuclease</keyword>
<reference evidence="14 15" key="1">
    <citation type="submission" date="2018-06" db="EMBL/GenBank/DDBJ databases">
        <title>Extensive metabolic versatility and redundancy in microbially diverse, dynamic hydrothermal sediments.</title>
        <authorList>
            <person name="Dombrowski N."/>
            <person name="Teske A."/>
            <person name="Baker B.J."/>
        </authorList>
    </citation>
    <scope>NUCLEOTIDE SEQUENCE [LARGE SCALE GENOMIC DNA]</scope>
    <source>
        <strain evidence="13">B20_G2</strain>
        <strain evidence="12">B29_G17</strain>
    </source>
</reference>
<keyword evidence="5" id="KW-0227">DNA damage</keyword>
<dbReference type="Proteomes" id="UP000269499">
    <property type="component" value="Unassembled WGS sequence"/>
</dbReference>
<evidence type="ECO:0000256" key="1">
    <source>
        <dbReference type="ARBA" id="ARBA00001946"/>
    </source>
</evidence>
<evidence type="ECO:0000256" key="8">
    <source>
        <dbReference type="ARBA" id="ARBA00023125"/>
    </source>
</evidence>
<keyword evidence="7" id="KW-0460">Magnesium</keyword>
<dbReference type="Gene3D" id="3.40.1350.10">
    <property type="match status" value="1"/>
</dbReference>
<dbReference type="InterPro" id="IPR011335">
    <property type="entry name" value="Restrct_endonuc-II-like"/>
</dbReference>
<dbReference type="InterPro" id="IPR014428">
    <property type="entry name" value="Hjc_arc"/>
</dbReference>
<evidence type="ECO:0000256" key="11">
    <source>
        <dbReference type="ARBA" id="ARBA00029354"/>
    </source>
</evidence>
<dbReference type="NCBIfam" id="NF040854">
    <property type="entry name" value="Hol_resolv_Hjc"/>
    <property type="match status" value="1"/>
</dbReference>
<evidence type="ECO:0008006" key="16">
    <source>
        <dbReference type="Google" id="ProtNLM"/>
    </source>
</evidence>
<dbReference type="GO" id="GO:0006281">
    <property type="term" value="P:DNA repair"/>
    <property type="evidence" value="ECO:0007669"/>
    <property type="project" value="UniProtKB-KW"/>
</dbReference>
<comment type="cofactor">
    <cofactor evidence="1">
        <name>Mg(2+)</name>
        <dbReference type="ChEBI" id="CHEBI:18420"/>
    </cofactor>
</comment>
<evidence type="ECO:0000256" key="7">
    <source>
        <dbReference type="ARBA" id="ARBA00022842"/>
    </source>
</evidence>
<evidence type="ECO:0000313" key="13">
    <source>
        <dbReference type="EMBL" id="RLE55213.1"/>
    </source>
</evidence>
<dbReference type="GO" id="GO:0008821">
    <property type="term" value="F:crossover junction DNA endonuclease activity"/>
    <property type="evidence" value="ECO:0007669"/>
    <property type="project" value="UniProtKB-EC"/>
</dbReference>
<dbReference type="GO" id="GO:0003677">
    <property type="term" value="F:DNA binding"/>
    <property type="evidence" value="ECO:0007669"/>
    <property type="project" value="UniProtKB-KW"/>
</dbReference>
<dbReference type="InterPro" id="IPR011856">
    <property type="entry name" value="tRNA_endonuc-like_dom_sf"/>
</dbReference>
<keyword evidence="10" id="KW-0234">DNA repair</keyword>
<dbReference type="SUPFAM" id="SSF52980">
    <property type="entry name" value="Restriction endonuclease-like"/>
    <property type="match status" value="1"/>
</dbReference>
<evidence type="ECO:0000256" key="10">
    <source>
        <dbReference type="ARBA" id="ARBA00023204"/>
    </source>
</evidence>
<comment type="catalytic activity">
    <reaction evidence="11">
        <text>Endonucleolytic cleavage at a junction such as a reciprocal single-stranded crossover between two homologous DNA duplexes (Holliday junction).</text>
        <dbReference type="EC" id="3.1.21.10"/>
    </reaction>
</comment>
<dbReference type="AlphaFoldDB" id="A0A497EZ53"/>
<sequence length="113" mass="13206">MAFRRGYRAEIELVSMLKSNGFYAVRLPISGGRGFPCDVLAAKGDDRRAYQVKETKYDRVYLSKDEVEMLLNFSKAFNLKAYIAVKWKGRRKKKWTFIEVKNAEPLKIKYEEA</sequence>
<keyword evidence="3" id="KW-0479">Metal-binding</keyword>
<keyword evidence="8" id="KW-0238">DNA-binding</keyword>
<accession>A0A497EZ53</accession>
<evidence type="ECO:0000256" key="3">
    <source>
        <dbReference type="ARBA" id="ARBA00022723"/>
    </source>
</evidence>
<proteinExistence type="predicted"/>
<evidence type="ECO:0000313" key="12">
    <source>
        <dbReference type="EMBL" id="RLE52301.1"/>
    </source>
</evidence>
<gene>
    <name evidence="12" type="ORF">DRJ20_00375</name>
    <name evidence="13" type="ORF">DRJ26_01030</name>
</gene>
<keyword evidence="6" id="KW-0378">Hydrolase</keyword>
<dbReference type="PANTHER" id="PTHR39651">
    <property type="entry name" value="HOLLIDAY JUNCTION RESOLVASE HJC"/>
    <property type="match status" value="1"/>
</dbReference>
<evidence type="ECO:0000256" key="9">
    <source>
        <dbReference type="ARBA" id="ARBA00023172"/>
    </source>
</evidence>
<dbReference type="GO" id="GO:0006310">
    <property type="term" value="P:DNA recombination"/>
    <property type="evidence" value="ECO:0007669"/>
    <property type="project" value="UniProtKB-KW"/>
</dbReference>
<name>A0A497EZ53_9CREN</name>
<comment type="caution">
    <text evidence="12">The sequence shown here is derived from an EMBL/GenBank/DDBJ whole genome shotgun (WGS) entry which is preliminary data.</text>
</comment>
<evidence type="ECO:0000256" key="6">
    <source>
        <dbReference type="ARBA" id="ARBA00022801"/>
    </source>
</evidence>
<dbReference type="EMBL" id="QMRA01000009">
    <property type="protein sequence ID" value="RLE55213.1"/>
    <property type="molecule type" value="Genomic_DNA"/>
</dbReference>
<dbReference type="Pfam" id="PF01870">
    <property type="entry name" value="Hjc"/>
    <property type="match status" value="1"/>
</dbReference>
<evidence type="ECO:0000256" key="5">
    <source>
        <dbReference type="ARBA" id="ARBA00022763"/>
    </source>
</evidence>